<keyword evidence="3" id="KW-1185">Reference proteome</keyword>
<dbReference type="HOGENOM" id="CLU_1820505_0_0_1"/>
<accession>S7XGW9</accession>
<evidence type="ECO:0000259" key="1">
    <source>
        <dbReference type="Pfam" id="PF26292"/>
    </source>
</evidence>
<dbReference type="VEuPathDB" id="MicrosporidiaDB:SLOPH_1525"/>
<dbReference type="Pfam" id="PF26292">
    <property type="entry name" value="PUA_elF2D"/>
    <property type="match status" value="1"/>
</dbReference>
<gene>
    <name evidence="2" type="ORF">SLOPH_1525</name>
</gene>
<proteinExistence type="predicted"/>
<name>S7XGW9_SPRLO</name>
<sequence>NNEMFIAFKKNKWIPTIKYLNSIIKHHNDNNNNKDGIDNKDDNDKQDNKDITDIIIPFNYILLDAGAYNPLIRGADIMSPGIYKYKHMINIFNKDDILPIIINNEVVAIGITTVDYSDIKEDSKGQAMINIHSKEDELYKKK</sequence>
<dbReference type="AlphaFoldDB" id="S7XGW9"/>
<feature type="non-terminal residue" evidence="2">
    <location>
        <position position="1"/>
    </location>
</feature>
<protein>
    <submittedName>
        <fullName evidence="2">PUA domain RNA-binding protein</fullName>
    </submittedName>
</protein>
<feature type="domain" description="Eukaryotic translation initiation factor 2D-like PUA RNA-binding" evidence="1">
    <location>
        <begin position="70"/>
        <end position="137"/>
    </location>
</feature>
<dbReference type="PROSITE" id="PS50890">
    <property type="entry name" value="PUA"/>
    <property type="match status" value="1"/>
</dbReference>
<dbReference type="SUPFAM" id="SSF88697">
    <property type="entry name" value="PUA domain-like"/>
    <property type="match status" value="1"/>
</dbReference>
<comment type="caution">
    <text evidence="2">The sequence shown here is derived from an EMBL/GenBank/DDBJ whole genome shotgun (WGS) entry which is preliminary data.</text>
</comment>
<dbReference type="OrthoDB" id="10249667at2759"/>
<dbReference type="InterPro" id="IPR015947">
    <property type="entry name" value="PUA-like_sf"/>
</dbReference>
<dbReference type="GO" id="GO:0003723">
    <property type="term" value="F:RNA binding"/>
    <property type="evidence" value="ECO:0007669"/>
    <property type="project" value="InterPro"/>
</dbReference>
<reference evidence="3" key="1">
    <citation type="journal article" date="2013" name="PLoS Genet.">
        <title>The genome of Spraguea lophii and the basis of host-microsporidian interactions.</title>
        <authorList>
            <person name="Campbell S.E."/>
            <person name="Williams T.A."/>
            <person name="Yousuf A."/>
            <person name="Soanes D.M."/>
            <person name="Paszkiewicz K.H."/>
            <person name="Williams B.A.P."/>
        </authorList>
    </citation>
    <scope>NUCLEOTIDE SEQUENCE [LARGE SCALE GENOMIC DNA]</scope>
    <source>
        <strain evidence="3">42_110</strain>
    </source>
</reference>
<dbReference type="InterPro" id="IPR004521">
    <property type="entry name" value="Uncharacterised_CHP00451"/>
</dbReference>
<organism evidence="2 3">
    <name type="scientific">Spraguea lophii (strain 42_110)</name>
    <name type="common">Microsporidian parasite</name>
    <dbReference type="NCBI Taxonomy" id="1358809"/>
    <lineage>
        <taxon>Eukaryota</taxon>
        <taxon>Fungi</taxon>
        <taxon>Fungi incertae sedis</taxon>
        <taxon>Microsporidia</taxon>
        <taxon>Spragueidae</taxon>
        <taxon>Spraguea</taxon>
    </lineage>
</organism>
<dbReference type="Proteomes" id="UP000014978">
    <property type="component" value="Unassembled WGS sequence"/>
</dbReference>
<evidence type="ECO:0000313" key="3">
    <source>
        <dbReference type="Proteomes" id="UP000014978"/>
    </source>
</evidence>
<dbReference type="InterPro" id="IPR048248">
    <property type="entry name" value="PUA_eIF2d-like"/>
</dbReference>
<dbReference type="Gene3D" id="3.10.400.20">
    <property type="match status" value="1"/>
</dbReference>
<dbReference type="InParanoid" id="S7XGW9"/>
<dbReference type="EMBL" id="ATCN01000891">
    <property type="protein sequence ID" value="EPR78299.1"/>
    <property type="molecule type" value="Genomic_DNA"/>
</dbReference>
<evidence type="ECO:0000313" key="2">
    <source>
        <dbReference type="EMBL" id="EPR78299.1"/>
    </source>
</evidence>
<dbReference type="NCBIfam" id="TIGR00451">
    <property type="entry name" value="unchar_dom_2"/>
    <property type="match status" value="1"/>
</dbReference>